<dbReference type="InterPro" id="IPR011990">
    <property type="entry name" value="TPR-like_helical_dom_sf"/>
</dbReference>
<keyword evidence="3" id="KW-0949">S-adenosyl-L-methionine</keyword>
<dbReference type="Gene3D" id="3.40.50.150">
    <property type="entry name" value="Vaccinia Virus protein VP39"/>
    <property type="match status" value="1"/>
</dbReference>
<keyword evidence="8" id="KW-1185">Reference proteome</keyword>
<dbReference type="PROSITE" id="PS50293">
    <property type="entry name" value="TPR_REGION"/>
    <property type="match status" value="1"/>
</dbReference>
<dbReference type="GO" id="GO:0032259">
    <property type="term" value="P:methylation"/>
    <property type="evidence" value="ECO:0007669"/>
    <property type="project" value="UniProtKB-KW"/>
</dbReference>
<feature type="region of interest" description="Disordered" evidence="5">
    <location>
        <begin position="299"/>
        <end position="343"/>
    </location>
</feature>
<dbReference type="Gene3D" id="1.25.40.10">
    <property type="entry name" value="Tetratricopeptide repeat domain"/>
    <property type="match status" value="1"/>
</dbReference>
<dbReference type="CDD" id="cd02440">
    <property type="entry name" value="AdoMet_MTases"/>
    <property type="match status" value="1"/>
</dbReference>
<evidence type="ECO:0000256" key="5">
    <source>
        <dbReference type="SAM" id="MobiDB-lite"/>
    </source>
</evidence>
<accession>A0A975BLL7</accession>
<dbReference type="AlphaFoldDB" id="A0A975BLL7"/>
<dbReference type="InterPro" id="IPR000780">
    <property type="entry name" value="CheR_MeTrfase"/>
</dbReference>
<dbReference type="SMART" id="SM00138">
    <property type="entry name" value="MeTrc"/>
    <property type="match status" value="1"/>
</dbReference>
<dbReference type="Proteomes" id="UP000663722">
    <property type="component" value="Chromosome"/>
</dbReference>
<dbReference type="KEGG" id="dmm:dnm_034030"/>
<evidence type="ECO:0000256" key="1">
    <source>
        <dbReference type="ARBA" id="ARBA00022603"/>
    </source>
</evidence>
<dbReference type="PRINTS" id="PR00996">
    <property type="entry name" value="CHERMTFRASE"/>
</dbReference>
<evidence type="ECO:0000259" key="6">
    <source>
        <dbReference type="PROSITE" id="PS50123"/>
    </source>
</evidence>
<dbReference type="PANTHER" id="PTHR24422:SF19">
    <property type="entry name" value="CHEMOTAXIS PROTEIN METHYLTRANSFERASE"/>
    <property type="match status" value="1"/>
</dbReference>
<dbReference type="Pfam" id="PF13181">
    <property type="entry name" value="TPR_8"/>
    <property type="match status" value="1"/>
</dbReference>
<feature type="domain" description="CheR-type methyltransferase" evidence="6">
    <location>
        <begin position="6"/>
        <end position="258"/>
    </location>
</feature>
<dbReference type="SUPFAM" id="SSF48452">
    <property type="entry name" value="TPR-like"/>
    <property type="match status" value="1"/>
</dbReference>
<dbReference type="InterPro" id="IPR050903">
    <property type="entry name" value="Bact_Chemotaxis_MeTrfase"/>
</dbReference>
<dbReference type="SUPFAM" id="SSF53335">
    <property type="entry name" value="S-adenosyl-L-methionine-dependent methyltransferases"/>
    <property type="match status" value="1"/>
</dbReference>
<feature type="repeat" description="TPR" evidence="4">
    <location>
        <begin position="399"/>
        <end position="432"/>
    </location>
</feature>
<dbReference type="InterPro" id="IPR022642">
    <property type="entry name" value="CheR_C"/>
</dbReference>
<dbReference type="Pfam" id="PF01739">
    <property type="entry name" value="CheR"/>
    <property type="match status" value="1"/>
</dbReference>
<sequence length="469" mass="53524">MFQAIIESLLEERIGLSAEAIGSETIAKAVHRCMGDDRISRGKKAASLTEYLARLQTSEEEWEKLVEAVVVPETWFFRNKASFSFLSGYVRFEWLPAHQNGVLRILSIPCSTGEESYSIAMILMDMGLPEEIQGRFHIDAVDISGKALYKAKLGIYGKASFRGEDLSFQERHFDQISQKNKKDKNEKRFKVHARVRNIVRFLKGNLLETQLLADEKPYDVIFCRNLFIYLGESAKKRAMDNIDRLLAKNGILFVGHVERPLVCASAERTRFVWIRQSGVFACRRAGFKQETHDHPDVVQHLTPSEKSSGRSFEKAGTGRQRGSAVVTPRGPHRQTPEYKKMLPPSLRPFTGSHIPQISSSSDDSVETWLNTAQQLADRGFLSEASELCEKYLNEDPFGIQAHFLMGLICHAMGDEERAEEYFNKAIYLDPNHDEAMTHLAFIMEHRGERDRAERLRLRARRILKKEGDD</sequence>
<evidence type="ECO:0000313" key="7">
    <source>
        <dbReference type="EMBL" id="QTA87370.1"/>
    </source>
</evidence>
<evidence type="ECO:0000313" key="8">
    <source>
        <dbReference type="Proteomes" id="UP000663722"/>
    </source>
</evidence>
<keyword evidence="1" id="KW-0489">Methyltransferase</keyword>
<evidence type="ECO:0000256" key="4">
    <source>
        <dbReference type="PROSITE-ProRule" id="PRU00339"/>
    </source>
</evidence>
<dbReference type="SMART" id="SM00028">
    <property type="entry name" value="TPR"/>
    <property type="match status" value="1"/>
</dbReference>
<dbReference type="GO" id="GO:0008757">
    <property type="term" value="F:S-adenosylmethionine-dependent methyltransferase activity"/>
    <property type="evidence" value="ECO:0007669"/>
    <property type="project" value="InterPro"/>
</dbReference>
<evidence type="ECO:0000256" key="2">
    <source>
        <dbReference type="ARBA" id="ARBA00022679"/>
    </source>
</evidence>
<proteinExistence type="predicted"/>
<dbReference type="InterPro" id="IPR029063">
    <property type="entry name" value="SAM-dependent_MTases_sf"/>
</dbReference>
<reference evidence="7" key="1">
    <citation type="journal article" date="2021" name="Microb. Physiol.">
        <title>Proteogenomic Insights into the Physiology of Marine, Sulfate-Reducing, Filamentous Desulfonema limicola and Desulfonema magnum.</title>
        <authorList>
            <person name="Schnaars V."/>
            <person name="Wohlbrand L."/>
            <person name="Scheve S."/>
            <person name="Hinrichs C."/>
            <person name="Reinhardt R."/>
            <person name="Rabus R."/>
        </authorList>
    </citation>
    <scope>NUCLEOTIDE SEQUENCE</scope>
    <source>
        <strain evidence="7">4be13</strain>
    </source>
</reference>
<dbReference type="EMBL" id="CP061800">
    <property type="protein sequence ID" value="QTA87370.1"/>
    <property type="molecule type" value="Genomic_DNA"/>
</dbReference>
<organism evidence="7 8">
    <name type="scientific">Desulfonema magnum</name>
    <dbReference type="NCBI Taxonomy" id="45655"/>
    <lineage>
        <taxon>Bacteria</taxon>
        <taxon>Pseudomonadati</taxon>
        <taxon>Thermodesulfobacteriota</taxon>
        <taxon>Desulfobacteria</taxon>
        <taxon>Desulfobacterales</taxon>
        <taxon>Desulfococcaceae</taxon>
        <taxon>Desulfonema</taxon>
    </lineage>
</organism>
<dbReference type="InterPro" id="IPR019734">
    <property type="entry name" value="TPR_rpt"/>
</dbReference>
<dbReference type="PROSITE" id="PS50005">
    <property type="entry name" value="TPR"/>
    <property type="match status" value="1"/>
</dbReference>
<dbReference type="PROSITE" id="PS50123">
    <property type="entry name" value="CHER"/>
    <property type="match status" value="1"/>
</dbReference>
<keyword evidence="2" id="KW-0808">Transferase</keyword>
<keyword evidence="4" id="KW-0802">TPR repeat</keyword>
<evidence type="ECO:0000256" key="3">
    <source>
        <dbReference type="ARBA" id="ARBA00022691"/>
    </source>
</evidence>
<protein>
    <submittedName>
        <fullName evidence="7">Tetratricopeptide repeat-containing protein, DUF560</fullName>
    </submittedName>
</protein>
<gene>
    <name evidence="7" type="ORF">dnm_034030</name>
</gene>
<dbReference type="PANTHER" id="PTHR24422">
    <property type="entry name" value="CHEMOTAXIS PROTEIN METHYLTRANSFERASE"/>
    <property type="match status" value="1"/>
</dbReference>
<name>A0A975BLL7_9BACT</name>